<protein>
    <recommendedName>
        <fullName evidence="3">HNH endonuclease</fullName>
    </recommendedName>
</protein>
<proteinExistence type="predicted"/>
<name>A0AAW3ZSJ1_9GAMM</name>
<gene>
    <name evidence="1" type="ORF">IFO71_18955</name>
</gene>
<dbReference type="Proteomes" id="UP000613768">
    <property type="component" value="Unassembled WGS sequence"/>
</dbReference>
<dbReference type="EMBL" id="JACYTR010000067">
    <property type="protein sequence ID" value="MBD8527830.1"/>
    <property type="molecule type" value="Genomic_DNA"/>
</dbReference>
<sequence length="287" mass="32242">MIYVRRDPNLIPERVLRVAERAQAQLEALSPENRAAFIEKKSHVWRGFARYLAKMSYGKCWYSESDCVQSFKDVDHYRPKKQARRSDSESDDGYPWLAFSWDNFRLAAQRSNQINRDDDTDESVGKGAWFPLMQGSKQATWDDRCIADEMPVLLDPARLADVRLIEVTASGKMGPTKLCLGAADRTRVEETVKRLSLDLPGLVSARKQAMRLVQELVELFEQKRSAAEVSEATSAFISVHMPAAGQVDMLQRLTGPQQPYASAARAQLRIMGYGELCVPVEQAGAVA</sequence>
<evidence type="ECO:0000313" key="2">
    <source>
        <dbReference type="Proteomes" id="UP000613768"/>
    </source>
</evidence>
<comment type="caution">
    <text evidence="1">The sequence shown here is derived from an EMBL/GenBank/DDBJ whole genome shotgun (WGS) entry which is preliminary data.</text>
</comment>
<dbReference type="AlphaFoldDB" id="A0AAW3ZSJ1"/>
<dbReference type="RefSeq" id="WP_192031252.1">
    <property type="nucleotide sequence ID" value="NZ_JACYTR010000067.1"/>
</dbReference>
<keyword evidence="2" id="KW-1185">Reference proteome</keyword>
<evidence type="ECO:0000313" key="1">
    <source>
        <dbReference type="EMBL" id="MBD8527830.1"/>
    </source>
</evidence>
<organism evidence="1 2">
    <name type="scientific">Pseudomarimonas arenosa</name>
    <dbReference type="NCBI Taxonomy" id="2774145"/>
    <lineage>
        <taxon>Bacteria</taxon>
        <taxon>Pseudomonadati</taxon>
        <taxon>Pseudomonadota</taxon>
        <taxon>Gammaproteobacteria</taxon>
        <taxon>Lysobacterales</taxon>
        <taxon>Lysobacteraceae</taxon>
        <taxon>Pseudomarimonas</taxon>
    </lineage>
</organism>
<accession>A0AAW3ZSJ1</accession>
<reference evidence="1 2" key="1">
    <citation type="submission" date="2020-09" db="EMBL/GenBank/DDBJ databases">
        <title>Pseudoxanthomonas sp. CAU 1598 isolated from sand of Yaerae Beach.</title>
        <authorList>
            <person name="Kim W."/>
        </authorList>
    </citation>
    <scope>NUCLEOTIDE SEQUENCE [LARGE SCALE GENOMIC DNA]</scope>
    <source>
        <strain evidence="1 2">CAU 1598</strain>
    </source>
</reference>
<evidence type="ECO:0008006" key="3">
    <source>
        <dbReference type="Google" id="ProtNLM"/>
    </source>
</evidence>